<feature type="compositionally biased region" description="Low complexity" evidence="2">
    <location>
        <begin position="58"/>
        <end position="68"/>
    </location>
</feature>
<name>A0AAN6NFE1_9PEZI</name>
<dbReference type="FunFam" id="3.40.50.11210:FF:000007">
    <property type="entry name" value="Tuberous sclerosis 2"/>
    <property type="match status" value="1"/>
</dbReference>
<evidence type="ECO:0000259" key="3">
    <source>
        <dbReference type="PROSITE" id="PS50085"/>
    </source>
</evidence>
<organism evidence="4 5">
    <name type="scientific">Diplogelasinospora grovesii</name>
    <dbReference type="NCBI Taxonomy" id="303347"/>
    <lineage>
        <taxon>Eukaryota</taxon>
        <taxon>Fungi</taxon>
        <taxon>Dikarya</taxon>
        <taxon>Ascomycota</taxon>
        <taxon>Pezizomycotina</taxon>
        <taxon>Sordariomycetes</taxon>
        <taxon>Sordariomycetidae</taxon>
        <taxon>Sordariales</taxon>
        <taxon>Diplogelasinosporaceae</taxon>
        <taxon>Diplogelasinospora</taxon>
    </lineage>
</organism>
<dbReference type="GO" id="GO:0051056">
    <property type="term" value="P:regulation of small GTPase mediated signal transduction"/>
    <property type="evidence" value="ECO:0007669"/>
    <property type="project" value="InterPro"/>
</dbReference>
<evidence type="ECO:0000256" key="2">
    <source>
        <dbReference type="SAM" id="MobiDB-lite"/>
    </source>
</evidence>
<evidence type="ECO:0000313" key="5">
    <source>
        <dbReference type="Proteomes" id="UP001303473"/>
    </source>
</evidence>
<feature type="domain" description="Rap-GAP" evidence="3">
    <location>
        <begin position="1277"/>
        <end position="1515"/>
    </location>
</feature>
<feature type="region of interest" description="Disordered" evidence="2">
    <location>
        <begin position="1217"/>
        <end position="1236"/>
    </location>
</feature>
<dbReference type="EMBL" id="MU853761">
    <property type="protein sequence ID" value="KAK3944126.1"/>
    <property type="molecule type" value="Genomic_DNA"/>
</dbReference>
<feature type="region of interest" description="Disordered" evidence="2">
    <location>
        <begin position="1"/>
        <end position="89"/>
    </location>
</feature>
<dbReference type="GO" id="GO:0032007">
    <property type="term" value="P:negative regulation of TOR signaling"/>
    <property type="evidence" value="ECO:0007669"/>
    <property type="project" value="TreeGrafter"/>
</dbReference>
<protein>
    <submittedName>
        <fullName evidence="4">Tuberous sclerosis 2 protein</fullName>
    </submittedName>
</protein>
<keyword evidence="5" id="KW-1185">Reference proteome</keyword>
<comment type="caution">
    <text evidence="4">The sequence shown here is derived from an EMBL/GenBank/DDBJ whole genome shotgun (WGS) entry which is preliminary data.</text>
</comment>
<reference evidence="5" key="1">
    <citation type="journal article" date="2023" name="Mol. Phylogenet. Evol.">
        <title>Genome-scale phylogeny and comparative genomics of the fungal order Sordariales.</title>
        <authorList>
            <person name="Hensen N."/>
            <person name="Bonometti L."/>
            <person name="Westerberg I."/>
            <person name="Brannstrom I.O."/>
            <person name="Guillou S."/>
            <person name="Cros-Aarteil S."/>
            <person name="Calhoun S."/>
            <person name="Haridas S."/>
            <person name="Kuo A."/>
            <person name="Mondo S."/>
            <person name="Pangilinan J."/>
            <person name="Riley R."/>
            <person name="LaButti K."/>
            <person name="Andreopoulos B."/>
            <person name="Lipzen A."/>
            <person name="Chen C."/>
            <person name="Yan M."/>
            <person name="Daum C."/>
            <person name="Ng V."/>
            <person name="Clum A."/>
            <person name="Steindorff A."/>
            <person name="Ohm R.A."/>
            <person name="Martin F."/>
            <person name="Silar P."/>
            <person name="Natvig D.O."/>
            <person name="Lalanne C."/>
            <person name="Gautier V."/>
            <person name="Ament-Velasquez S.L."/>
            <person name="Kruys A."/>
            <person name="Hutchinson M.I."/>
            <person name="Powell A.J."/>
            <person name="Barry K."/>
            <person name="Miller A.N."/>
            <person name="Grigoriev I.V."/>
            <person name="Debuchy R."/>
            <person name="Gladieux P."/>
            <person name="Hiltunen Thoren M."/>
            <person name="Johannesson H."/>
        </authorList>
    </citation>
    <scope>NUCLEOTIDE SEQUENCE [LARGE SCALE GENOMIC DNA]</scope>
    <source>
        <strain evidence="5">CBS 340.73</strain>
    </source>
</reference>
<dbReference type="PANTHER" id="PTHR10063:SF0">
    <property type="entry name" value="TUBERIN"/>
    <property type="match status" value="1"/>
</dbReference>
<dbReference type="SUPFAM" id="SSF48371">
    <property type="entry name" value="ARM repeat"/>
    <property type="match status" value="1"/>
</dbReference>
<dbReference type="GO" id="GO:0005096">
    <property type="term" value="F:GTPase activator activity"/>
    <property type="evidence" value="ECO:0007669"/>
    <property type="project" value="UniProtKB-KW"/>
</dbReference>
<evidence type="ECO:0000256" key="1">
    <source>
        <dbReference type="ARBA" id="ARBA00022468"/>
    </source>
</evidence>
<dbReference type="GO" id="GO:0033596">
    <property type="term" value="C:TSC1-TSC2 complex"/>
    <property type="evidence" value="ECO:0007669"/>
    <property type="project" value="TreeGrafter"/>
</dbReference>
<dbReference type="Pfam" id="PF02145">
    <property type="entry name" value="Rap_GAP"/>
    <property type="match status" value="1"/>
</dbReference>
<dbReference type="Pfam" id="PF11864">
    <property type="entry name" value="DUF3384"/>
    <property type="match status" value="1"/>
</dbReference>
<dbReference type="InterPro" id="IPR018515">
    <property type="entry name" value="Tuberin-type_domain"/>
</dbReference>
<evidence type="ECO:0000313" key="4">
    <source>
        <dbReference type="EMBL" id="KAK3944126.1"/>
    </source>
</evidence>
<accession>A0AAN6NFE1</accession>
<dbReference type="InterPro" id="IPR016024">
    <property type="entry name" value="ARM-type_fold"/>
</dbReference>
<feature type="compositionally biased region" description="Polar residues" evidence="2">
    <location>
        <begin position="789"/>
        <end position="808"/>
    </location>
</feature>
<sequence length="1671" mass="184471">MLRRLASLGQQAADDQEPMSPSPGDDAHSQEARGAGGFAGVLRGLTGGKLTKSPPPTQQHTPTSTNPSLPFPEHSDGAPTSSAPSGLPPEKKAVFEQLRNGTLNERVAAASSLRYAIADFPLSPILHIWHAGKDLIDPAKPAAARVVGWELLNECVKYASATDLDRRGFFQTLTAPANAEDFHLQLAALEDLTNHGRNVSGFYFEIFPLLTNWLQQAFQAVKGARRQASRGTSKSSKGKTLPTGEDKNFTQLFAFLKDVIKFNFKIASDKVIGGLVDVLCKICMSTSVEDDLRACISIMDALVTYGTIPNDKLKDCIGLLSSIHSLVATLRKDAWHTLSNICISHHGQYIVKVLLDNLRNFGPVTEKEKEKDAIREVRGALSVLNKLLSKSAKSADKRNYPTVQLTLLVDGLSNILKSNSPRIATDVLQLINSLIERPDGSVNPLIADERWSAIFSVAAQCAEQKVHVTTIDSDVSIRPLATKDDDEMADTIGHELKRLVACVERLVTQNRSNLPQRDECINFFAKVPQSLPDSAATLLLDHFKANRRCLPSDAEWMGNLKLVLEGLFLDRSRRPLTRLQALEVIIDSYGFLCLVPDSVNEGHIADLVKRVLSGISDENDTVVLQKTVAFLVDVAERADMHLFNDIVDALKSVIASERDKVAVPVPSTQQPNQVYAHEPVSCFSPQSLSDVATRGYVHIFMRSMNSDSTKATRAFTALVHIARSNACETDARLTAMKMLFRLRADYQKRVYLLATTENEGLAGSLYRTETSLARKLAEDAAQPPRLSRSDQGGQSRTSRGISFTQGQTGERGLNARPVAAPRPSSQKPQRLWSWPDPEALPEPPRSRPSHLLLTHKGDGNDEASELRGAVLDMGSWLQALLSLFQGCDWEVYSFMLVHLPAQLSCHAIFKGAIPQILELRRLLCELIRSNTFQEPPSFSGLRRPDVANCLFHSLVMLLSYHEHFQKSEEDEIVKTFMHGITDKTAKTCIHCLSVCCHELPLSISKSLVTILQRMSQVITQPFVAMHILEFLACLSRMHSLYSNFRDDEYRIVFAICFRYLQYVRDKKHSTRSSHAGEPSGHWEAATAQPTDDLPQYVYALAYHVITFWFLAVKINDRPNHIGWIAKNLFTDPDGSASNDEQAQITLDFMQRVAFSDAGDSTWDPLFKEQNFGEIVQKRWVIGNSIVTIRQAKESGWAEITRRYPSGTSSFAVRVQSSPTPAHQARNDSDAGTWEGQQGTTILPSHLLMQLLAPIPQIYDPTARPIPLPDEDAIDRAIRNFDRNSTVDGHKVGVIYIKEGQTHEVEILANTTGSPDYLEFLSGLGTLTMLKGAPFNTQGLDREFDIDGQYTYCWRDRVTEIVFHVTTQMPTNLERDPQCIGKKRHIGNDFVNIIFNDSGAPFKFDTFPSQFNYVYIVITPTPHLSAAAIREKAKKKDDDEDNNPWLPFFMVQVMSRPGFPEISPAAEPKLVSLKALPSFVRLLAINASVFSHVWANREGGEHVSPWRSRLQEINRLRDRYGPKQQHQHQMQMQMQPLYPSPPPSALGGMAQVASPGISPGMSPGIGGDGAGGGGGLGGGGSGGGVGTRPSSTSVRDSFSSSLRRSSVATFFTTASTATDQQTASALASHRSSMLSTAATTDNNTEIMSSMQMQMQLNGAEALVESVDFSKWT</sequence>
<proteinExistence type="predicted"/>
<dbReference type="GO" id="GO:0005634">
    <property type="term" value="C:nucleus"/>
    <property type="evidence" value="ECO:0007669"/>
    <property type="project" value="InterPro"/>
</dbReference>
<keyword evidence="1" id="KW-0343">GTPase activation</keyword>
<dbReference type="InterPro" id="IPR035974">
    <property type="entry name" value="Rap/Ran-GAP_sf"/>
</dbReference>
<feature type="compositionally biased region" description="Low complexity" evidence="2">
    <location>
        <begin position="1586"/>
        <end position="1598"/>
    </location>
</feature>
<dbReference type="Proteomes" id="UP001303473">
    <property type="component" value="Unassembled WGS sequence"/>
</dbReference>
<dbReference type="InterPro" id="IPR027107">
    <property type="entry name" value="Tuberin/Ral-act_asu"/>
</dbReference>
<feature type="compositionally biased region" description="Gly residues" evidence="2">
    <location>
        <begin position="1562"/>
        <end position="1585"/>
    </location>
</feature>
<dbReference type="InterPro" id="IPR000331">
    <property type="entry name" value="Rap/Ran_GAP_dom"/>
</dbReference>
<gene>
    <name evidence="4" type="ORF">QBC46DRAFT_280465</name>
</gene>
<dbReference type="SUPFAM" id="SSF111347">
    <property type="entry name" value="Rap/Ran-GAP"/>
    <property type="match status" value="1"/>
</dbReference>
<dbReference type="Gene3D" id="3.40.50.11210">
    <property type="entry name" value="Rap/Ran-GAP"/>
    <property type="match status" value="1"/>
</dbReference>
<dbReference type="PANTHER" id="PTHR10063">
    <property type="entry name" value="TUBERIN"/>
    <property type="match status" value="1"/>
</dbReference>
<dbReference type="PROSITE" id="PS50085">
    <property type="entry name" value="RAPGAP"/>
    <property type="match status" value="1"/>
</dbReference>
<dbReference type="Pfam" id="PF03542">
    <property type="entry name" value="Tuberin"/>
    <property type="match status" value="1"/>
</dbReference>
<feature type="region of interest" description="Disordered" evidence="2">
    <location>
        <begin position="1558"/>
        <end position="1598"/>
    </location>
</feature>
<dbReference type="InterPro" id="IPR024584">
    <property type="entry name" value="Tuberin_N"/>
</dbReference>
<feature type="region of interest" description="Disordered" evidence="2">
    <location>
        <begin position="775"/>
        <end position="848"/>
    </location>
</feature>